<name>A0A3E0VBE8_9MICO</name>
<organism evidence="3 4">
    <name type="scientific">Subtercola boreus</name>
    <dbReference type="NCBI Taxonomy" id="120213"/>
    <lineage>
        <taxon>Bacteria</taxon>
        <taxon>Bacillati</taxon>
        <taxon>Actinomycetota</taxon>
        <taxon>Actinomycetes</taxon>
        <taxon>Micrococcales</taxon>
        <taxon>Microbacteriaceae</taxon>
        <taxon>Subtercola</taxon>
    </lineage>
</organism>
<dbReference type="Gene3D" id="2.60.120.260">
    <property type="entry name" value="Galactose-binding domain-like"/>
    <property type="match status" value="1"/>
</dbReference>
<sequence length="632" mass="69423">MHHLQNSRKLTVERRTEMVSMSDGIRLATDILIPTSAQIRGTIVERTPYGRKSALHGVAEEQFQQHLEQLCLEGFTVLIQDCRGTGASEGAFVKYLSEADDGLDTLTWAAAQPWYGEGAYLMGVSYSAHAALAAAIAGAPGILGMFLDRGGFWSAFHEGIRLNGAFELKQVSWGLAAAQRAAKEQGDRIRSLALDHQELGQWLQRLPWRPGRSPLRFDRERETDLFTQWDQRSPGSYWEQPSLSSRGKSSLLDPFPTLQVSSWYDIYPVSTTKNFTEMGSRPDGDAYLILGPWTHSGIDQTSAGDVEFGPTATIENAMGVSYFELRQRWFEYCSLPLVPFGPRVTFFLMGGGSGKPVDGGRLLHGGEWLAADQWPPSSTFVSSWALTDSGTLEPRTDSADTNPDTFTTYLYDPKNPVPTIGGGISSYPGVFEAGAFDQRERPGLLGSREPYLPLIARPDVLSFSTDPLTEDLIVAGAPTVRVDFSTTGADTDITVKLVDFYPPSEDHPDGYAMNLCDTVVRLSSAENIQLIDTAGDTRIFFLEVEMPPIANTFAMGHGIRLDISSSNFPRVDPNSNIAQEPRSPLNATALNGVRTGGKRKSTLELPLLSQEAAEKLRASQARRFTTPHTRTK</sequence>
<feature type="domain" description="Xaa-Pro dipeptidyl-peptidase C-terminal" evidence="2">
    <location>
        <begin position="327"/>
        <end position="604"/>
    </location>
</feature>
<dbReference type="Gene3D" id="1.10.3020.10">
    <property type="entry name" value="alpha-amino acid ester hydrolase ( Helical cap domain)"/>
    <property type="match status" value="1"/>
</dbReference>
<dbReference type="EMBL" id="NBXA01000043">
    <property type="protein sequence ID" value="RFA06853.1"/>
    <property type="molecule type" value="Genomic_DNA"/>
</dbReference>
<evidence type="ECO:0000313" key="3">
    <source>
        <dbReference type="EMBL" id="RFA06853.1"/>
    </source>
</evidence>
<dbReference type="OrthoDB" id="5240615at2"/>
<evidence type="ECO:0000256" key="1">
    <source>
        <dbReference type="ARBA" id="ARBA00022801"/>
    </source>
</evidence>
<dbReference type="Pfam" id="PF02129">
    <property type="entry name" value="Peptidase_S15"/>
    <property type="match status" value="1"/>
</dbReference>
<dbReference type="SUPFAM" id="SSF49785">
    <property type="entry name" value="Galactose-binding domain-like"/>
    <property type="match status" value="1"/>
</dbReference>
<reference evidence="3 4" key="1">
    <citation type="submission" date="2017-04" db="EMBL/GenBank/DDBJ databases">
        <title>Comparative genome analysis of Subtercola boreus.</title>
        <authorList>
            <person name="Cho Y.-J."/>
            <person name="Cho A."/>
            <person name="Kim O.-S."/>
            <person name="Lee J.-I."/>
        </authorList>
    </citation>
    <scope>NUCLEOTIDE SEQUENCE [LARGE SCALE GENOMIC DNA]</scope>
    <source>
        <strain evidence="3 4">P27444</strain>
    </source>
</reference>
<dbReference type="InterPro" id="IPR000383">
    <property type="entry name" value="Xaa-Pro-like_dom"/>
</dbReference>
<dbReference type="InterPro" id="IPR013736">
    <property type="entry name" value="Xaa-Pro_dipept_C"/>
</dbReference>
<dbReference type="RefSeq" id="WP_116284647.1">
    <property type="nucleotide sequence ID" value="NZ_NBXA01000043.1"/>
</dbReference>
<keyword evidence="1" id="KW-0378">Hydrolase</keyword>
<dbReference type="Gene3D" id="3.40.50.1820">
    <property type="entry name" value="alpha/beta hydrolase"/>
    <property type="match status" value="1"/>
</dbReference>
<evidence type="ECO:0000259" key="2">
    <source>
        <dbReference type="SMART" id="SM00939"/>
    </source>
</evidence>
<dbReference type="SMART" id="SM00939">
    <property type="entry name" value="PepX_C"/>
    <property type="match status" value="1"/>
</dbReference>
<dbReference type="InterPro" id="IPR029058">
    <property type="entry name" value="AB_hydrolase_fold"/>
</dbReference>
<evidence type="ECO:0000313" key="4">
    <source>
        <dbReference type="Proteomes" id="UP000256709"/>
    </source>
</evidence>
<dbReference type="AlphaFoldDB" id="A0A3E0VBE8"/>
<gene>
    <name evidence="3" type="ORF">B7R21_18005</name>
</gene>
<dbReference type="InterPro" id="IPR005674">
    <property type="entry name" value="CocE/Ser_esterase"/>
</dbReference>
<dbReference type="SUPFAM" id="SSF53474">
    <property type="entry name" value="alpha/beta-Hydrolases"/>
    <property type="match status" value="1"/>
</dbReference>
<dbReference type="NCBIfam" id="TIGR00976">
    <property type="entry name" value="CocE_NonD"/>
    <property type="match status" value="1"/>
</dbReference>
<comment type="caution">
    <text evidence="3">The sequence shown here is derived from an EMBL/GenBank/DDBJ whole genome shotgun (WGS) entry which is preliminary data.</text>
</comment>
<protein>
    <recommendedName>
        <fullName evidence="2">Xaa-Pro dipeptidyl-peptidase C-terminal domain-containing protein</fullName>
    </recommendedName>
</protein>
<dbReference type="Proteomes" id="UP000256709">
    <property type="component" value="Unassembled WGS sequence"/>
</dbReference>
<dbReference type="InterPro" id="IPR008979">
    <property type="entry name" value="Galactose-bd-like_sf"/>
</dbReference>
<dbReference type="Pfam" id="PF08530">
    <property type="entry name" value="PepX_C"/>
    <property type="match status" value="1"/>
</dbReference>
<dbReference type="GO" id="GO:0008239">
    <property type="term" value="F:dipeptidyl-peptidase activity"/>
    <property type="evidence" value="ECO:0007669"/>
    <property type="project" value="InterPro"/>
</dbReference>
<proteinExistence type="predicted"/>
<accession>A0A3E0VBE8</accession>